<name>A0A8J5FFP7_ZINOF</name>
<proteinExistence type="inferred from homology"/>
<dbReference type="EMBL" id="JACMSC010000015">
    <property type="protein sequence ID" value="KAG6487344.1"/>
    <property type="molecule type" value="Genomic_DNA"/>
</dbReference>
<dbReference type="Gene3D" id="3.20.20.80">
    <property type="entry name" value="Glycosidases"/>
    <property type="match status" value="1"/>
</dbReference>
<dbReference type="InterPro" id="IPR001360">
    <property type="entry name" value="Glyco_hydro_1"/>
</dbReference>
<keyword evidence="4" id="KW-1185">Reference proteome</keyword>
<dbReference type="GO" id="GO:0005975">
    <property type="term" value="P:carbohydrate metabolic process"/>
    <property type="evidence" value="ECO:0007669"/>
    <property type="project" value="InterPro"/>
</dbReference>
<dbReference type="InterPro" id="IPR017853">
    <property type="entry name" value="GH"/>
</dbReference>
<dbReference type="Pfam" id="PF00232">
    <property type="entry name" value="Glyco_hydro_1"/>
    <property type="match status" value="1"/>
</dbReference>
<sequence length="205" mass="22991">MDQLGNATLPEVLQDTTRVNYFKCYITNLKRAMDDGATVIEYFAWSLLDNFEWRLGYTSRFGIVYVDFKNKKRFPKNSAYCTERRLVFRNSGIEFLDSLISILSQIKRSRERGSGEGEHHLVPFPGGGQESCFCVSATVAPSPSRPPTKRNCIALGKLQFLSNTTSKLSSSDHSVLHSKGKTKIRKKAKLGPVAFSDDITPSEDP</sequence>
<reference evidence="3 4" key="1">
    <citation type="submission" date="2020-08" db="EMBL/GenBank/DDBJ databases">
        <title>Plant Genome Project.</title>
        <authorList>
            <person name="Zhang R.-G."/>
        </authorList>
    </citation>
    <scope>NUCLEOTIDE SEQUENCE [LARGE SCALE GENOMIC DNA]</scope>
    <source>
        <tissue evidence="3">Rhizome</tissue>
    </source>
</reference>
<organism evidence="3 4">
    <name type="scientific">Zingiber officinale</name>
    <name type="common">Ginger</name>
    <name type="synonym">Amomum zingiber</name>
    <dbReference type="NCBI Taxonomy" id="94328"/>
    <lineage>
        <taxon>Eukaryota</taxon>
        <taxon>Viridiplantae</taxon>
        <taxon>Streptophyta</taxon>
        <taxon>Embryophyta</taxon>
        <taxon>Tracheophyta</taxon>
        <taxon>Spermatophyta</taxon>
        <taxon>Magnoliopsida</taxon>
        <taxon>Liliopsida</taxon>
        <taxon>Zingiberales</taxon>
        <taxon>Zingiberaceae</taxon>
        <taxon>Zingiber</taxon>
    </lineage>
</organism>
<dbReference type="SUPFAM" id="SSF51445">
    <property type="entry name" value="(Trans)glycosidases"/>
    <property type="match status" value="1"/>
</dbReference>
<dbReference type="AlphaFoldDB" id="A0A8J5FFP7"/>
<accession>A0A8J5FFP7</accession>
<evidence type="ECO:0000256" key="2">
    <source>
        <dbReference type="RuleBase" id="RU003690"/>
    </source>
</evidence>
<protein>
    <submittedName>
        <fullName evidence="3">Uncharacterized protein</fullName>
    </submittedName>
</protein>
<dbReference type="PANTHER" id="PTHR10353:SF28">
    <property type="entry name" value="BETA-GLUCOSIDASE 44"/>
    <property type="match status" value="1"/>
</dbReference>
<dbReference type="PANTHER" id="PTHR10353">
    <property type="entry name" value="GLYCOSYL HYDROLASE"/>
    <property type="match status" value="1"/>
</dbReference>
<gene>
    <name evidence="3" type="ORF">ZIOFF_055930</name>
</gene>
<comment type="caution">
    <text evidence="3">The sequence shown here is derived from an EMBL/GenBank/DDBJ whole genome shotgun (WGS) entry which is preliminary data.</text>
</comment>
<evidence type="ECO:0000256" key="1">
    <source>
        <dbReference type="ARBA" id="ARBA00010838"/>
    </source>
</evidence>
<dbReference type="Proteomes" id="UP000734854">
    <property type="component" value="Unassembled WGS sequence"/>
</dbReference>
<comment type="similarity">
    <text evidence="1 2">Belongs to the glycosyl hydrolase 1 family.</text>
</comment>
<evidence type="ECO:0000313" key="4">
    <source>
        <dbReference type="Proteomes" id="UP000734854"/>
    </source>
</evidence>
<dbReference type="GO" id="GO:0008422">
    <property type="term" value="F:beta-glucosidase activity"/>
    <property type="evidence" value="ECO:0007669"/>
    <property type="project" value="TreeGrafter"/>
</dbReference>
<evidence type="ECO:0000313" key="3">
    <source>
        <dbReference type="EMBL" id="KAG6487344.1"/>
    </source>
</evidence>
<dbReference type="PRINTS" id="PR00131">
    <property type="entry name" value="GLHYDRLASE1"/>
</dbReference>